<evidence type="ECO:0000259" key="2">
    <source>
        <dbReference type="PROSITE" id="PS50090"/>
    </source>
</evidence>
<feature type="compositionally biased region" description="Basic and acidic residues" evidence="1">
    <location>
        <begin position="20"/>
        <end position="34"/>
    </location>
</feature>
<keyword evidence="4" id="KW-1185">Reference proteome</keyword>
<dbReference type="InterPro" id="IPR001005">
    <property type="entry name" value="SANT/Myb"/>
</dbReference>
<name>A0AAD7KTA8_QUISA</name>
<dbReference type="PANTHER" id="PTHR47211">
    <property type="entry name" value="TRIHELIX TRANSCRIPTION FACTOR ASR3"/>
    <property type="match status" value="1"/>
</dbReference>
<feature type="compositionally biased region" description="Acidic residues" evidence="1">
    <location>
        <begin position="180"/>
        <end position="193"/>
    </location>
</feature>
<feature type="region of interest" description="Disordered" evidence="1">
    <location>
        <begin position="165"/>
        <end position="193"/>
    </location>
</feature>
<dbReference type="SUPFAM" id="SSF46689">
    <property type="entry name" value="Homeodomain-like"/>
    <property type="match status" value="1"/>
</dbReference>
<dbReference type="Pfam" id="PF13837">
    <property type="entry name" value="Myb_DNA-bind_4"/>
    <property type="match status" value="1"/>
</dbReference>
<evidence type="ECO:0000313" key="3">
    <source>
        <dbReference type="EMBL" id="KAJ7945624.1"/>
    </source>
</evidence>
<organism evidence="3 4">
    <name type="scientific">Quillaja saponaria</name>
    <name type="common">Soap bark tree</name>
    <dbReference type="NCBI Taxonomy" id="32244"/>
    <lineage>
        <taxon>Eukaryota</taxon>
        <taxon>Viridiplantae</taxon>
        <taxon>Streptophyta</taxon>
        <taxon>Embryophyta</taxon>
        <taxon>Tracheophyta</taxon>
        <taxon>Spermatophyta</taxon>
        <taxon>Magnoliopsida</taxon>
        <taxon>eudicotyledons</taxon>
        <taxon>Gunneridae</taxon>
        <taxon>Pentapetalae</taxon>
        <taxon>rosids</taxon>
        <taxon>fabids</taxon>
        <taxon>Fabales</taxon>
        <taxon>Quillajaceae</taxon>
        <taxon>Quillaja</taxon>
    </lineage>
</organism>
<dbReference type="PROSITE" id="PS50090">
    <property type="entry name" value="MYB_LIKE"/>
    <property type="match status" value="1"/>
</dbReference>
<dbReference type="AlphaFoldDB" id="A0AAD7KTA8"/>
<dbReference type="Proteomes" id="UP001163823">
    <property type="component" value="Chromosome 13"/>
</dbReference>
<gene>
    <name evidence="3" type="ORF">O6P43_030656</name>
</gene>
<dbReference type="KEGG" id="qsa:O6P43_030656"/>
<dbReference type="PANTHER" id="PTHR47211:SF3">
    <property type="entry name" value="TRIHELIX TRANSCRIPTION FACTOR ASR3-LIKE"/>
    <property type="match status" value="1"/>
</dbReference>
<protein>
    <submittedName>
        <fullName evidence="3">Trihelix transcription factor ASR3-like</fullName>
    </submittedName>
</protein>
<sequence length="346" mass="39409">MGPEAEEKGENVNISLSIGIEKEQKQVDNSDDKAKTRHPRWTREETFILIQAKKVVETGGQRVRRYASPSGILDQLEPKWDSISSLCKKQGVNREPVQCRKRWSNLVGEFNKIKKWESDVKEEGESFWMMRNEKRKENKLPGFFDQEVYNVLDGKVYTGAPFPLQAITTPSKTKNSEQAEATEQEEDDEEEPEAVFDNGQYATAEDGLFSEFENCGAEETGRSPAKEINVSKNPTKEATTPVSIAGTKETNMTERMLPDSDFLNQPVSQDGRKRMRVSLDDHEGNINFEDQLLKVLKRNSDTLEAHLGSRNTNFQLERDQRKEQTDILVSAMNKLTDALVRIADKM</sequence>
<reference evidence="3" key="1">
    <citation type="journal article" date="2023" name="Science">
        <title>Elucidation of the pathway for biosynthesis of saponin adjuvants from the soapbark tree.</title>
        <authorList>
            <person name="Reed J."/>
            <person name="Orme A."/>
            <person name="El-Demerdash A."/>
            <person name="Owen C."/>
            <person name="Martin L.B.B."/>
            <person name="Misra R.C."/>
            <person name="Kikuchi S."/>
            <person name="Rejzek M."/>
            <person name="Martin A.C."/>
            <person name="Harkess A."/>
            <person name="Leebens-Mack J."/>
            <person name="Louveau T."/>
            <person name="Stephenson M.J."/>
            <person name="Osbourn A."/>
        </authorList>
    </citation>
    <scope>NUCLEOTIDE SEQUENCE</scope>
    <source>
        <strain evidence="3">S10</strain>
    </source>
</reference>
<proteinExistence type="predicted"/>
<feature type="domain" description="Myb-like" evidence="2">
    <location>
        <begin position="33"/>
        <end position="107"/>
    </location>
</feature>
<dbReference type="InterPro" id="IPR009057">
    <property type="entry name" value="Homeodomain-like_sf"/>
</dbReference>
<feature type="region of interest" description="Disordered" evidence="1">
    <location>
        <begin position="1"/>
        <end position="38"/>
    </location>
</feature>
<dbReference type="InterPro" id="IPR044822">
    <property type="entry name" value="Myb_DNA-bind_4"/>
</dbReference>
<dbReference type="SMART" id="SM00717">
    <property type="entry name" value="SANT"/>
    <property type="match status" value="1"/>
</dbReference>
<dbReference type="Gene3D" id="1.10.10.60">
    <property type="entry name" value="Homeodomain-like"/>
    <property type="match status" value="1"/>
</dbReference>
<evidence type="ECO:0000313" key="4">
    <source>
        <dbReference type="Proteomes" id="UP001163823"/>
    </source>
</evidence>
<comment type="caution">
    <text evidence="3">The sequence shown here is derived from an EMBL/GenBank/DDBJ whole genome shotgun (WGS) entry which is preliminary data.</text>
</comment>
<feature type="compositionally biased region" description="Basic and acidic residues" evidence="1">
    <location>
        <begin position="1"/>
        <end position="10"/>
    </location>
</feature>
<accession>A0AAD7KTA8</accession>
<evidence type="ECO:0000256" key="1">
    <source>
        <dbReference type="SAM" id="MobiDB-lite"/>
    </source>
</evidence>
<dbReference type="EMBL" id="JARAOO010000013">
    <property type="protein sequence ID" value="KAJ7945624.1"/>
    <property type="molecule type" value="Genomic_DNA"/>
</dbReference>